<evidence type="ECO:0000313" key="2">
    <source>
        <dbReference type="EMBL" id="PFX30332.1"/>
    </source>
</evidence>
<gene>
    <name evidence="2" type="ORF">AWC38_SpisGene4880</name>
</gene>
<feature type="compositionally biased region" description="Basic and acidic residues" evidence="1">
    <location>
        <begin position="269"/>
        <end position="282"/>
    </location>
</feature>
<evidence type="ECO:0000313" key="3">
    <source>
        <dbReference type="Proteomes" id="UP000225706"/>
    </source>
</evidence>
<feature type="region of interest" description="Disordered" evidence="1">
    <location>
        <begin position="267"/>
        <end position="315"/>
    </location>
</feature>
<feature type="compositionally biased region" description="Basic and acidic residues" evidence="1">
    <location>
        <begin position="15"/>
        <end position="24"/>
    </location>
</feature>
<feature type="compositionally biased region" description="Acidic residues" evidence="1">
    <location>
        <begin position="140"/>
        <end position="191"/>
    </location>
</feature>
<feature type="compositionally biased region" description="Basic and acidic residues" evidence="1">
    <location>
        <begin position="87"/>
        <end position="98"/>
    </location>
</feature>
<feature type="compositionally biased region" description="Polar residues" evidence="1">
    <location>
        <begin position="555"/>
        <end position="566"/>
    </location>
</feature>
<accession>A0A2B4SP83</accession>
<feature type="region of interest" description="Disordered" evidence="1">
    <location>
        <begin position="413"/>
        <end position="439"/>
    </location>
</feature>
<feature type="compositionally biased region" description="Polar residues" evidence="1">
    <location>
        <begin position="1"/>
        <end position="14"/>
    </location>
</feature>
<feature type="compositionally biased region" description="Low complexity" evidence="1">
    <location>
        <begin position="413"/>
        <end position="427"/>
    </location>
</feature>
<dbReference type="Proteomes" id="UP000225706">
    <property type="component" value="Unassembled WGS sequence"/>
</dbReference>
<feature type="compositionally biased region" description="Low complexity" evidence="1">
    <location>
        <begin position="46"/>
        <end position="57"/>
    </location>
</feature>
<sequence>MTTVNTFSLTSQNLRKFERELQNEKRKRKSLQRNINPERTEGDGRSSGVQSCGSQSSAFKESLSDHFKDVDTKKVTAPRNNNSYSLDRPEREAFRRNPEGQSRNESSAATPHVSKIDYEEGNVLINYSSDSEKDKKELNSADEQEEEEDEDSDEDDDDDETEEESDESDDSDDESDESDEESSEDEDEDTETPTRGVGTPTTVQTHYTSSLNASISSIRTIASAKSTPESIITIKTTKTVRKGSAHSNVSLAPSYVLNSNQYRMKKMAAKKEKDRGQNHQDYENESELSFGPEQRSPSAATGMRDKGTTSVHSDGTYVTTRNWSRWSHFSAAGYSISEGPEVVRGHNKHSTVNTTTTGRRAKTFRQETYFRSKTPHLPLIGRNISSNSVPDMRRYGKRHVTLTLDPDLSRARSVSRSQMVSQMSTRSIMKNPKAARVKSVPDLNKEAIMSLFDMERGKNRSAARPLYNKKETVKKLRRNINDEIDFTNRKKRRRKRKEFPKKPRIKSSLSSASSDFWNARKRKKSATNRGSSLSSALSMSSMKSSRAGQSSRSSTGTISKASSTVKQNRLQPLRTYVSYQSGSDQMSTRASLPTCETPISLILKRTPSLRSVITEYSSYLSLAASSIKSVRASSRSSLSSTEWTSGVQDVVFKKSLSKKLRRKLKCVSKLSWELYDRRNILTRSLP</sequence>
<reference evidence="3" key="1">
    <citation type="journal article" date="2017" name="bioRxiv">
        <title>Comparative analysis of the genomes of Stylophora pistillata and Acropora digitifera provides evidence for extensive differences between species of corals.</title>
        <authorList>
            <person name="Voolstra C.R."/>
            <person name="Li Y."/>
            <person name="Liew Y.J."/>
            <person name="Baumgarten S."/>
            <person name="Zoccola D."/>
            <person name="Flot J.-F."/>
            <person name="Tambutte S."/>
            <person name="Allemand D."/>
            <person name="Aranda M."/>
        </authorList>
    </citation>
    <scope>NUCLEOTIDE SEQUENCE [LARGE SCALE GENOMIC DNA]</scope>
</reference>
<evidence type="ECO:0000256" key="1">
    <source>
        <dbReference type="SAM" id="MobiDB-lite"/>
    </source>
</evidence>
<feature type="region of interest" description="Disordered" evidence="1">
    <location>
        <begin position="484"/>
        <end position="566"/>
    </location>
</feature>
<dbReference type="OrthoDB" id="25466at2759"/>
<feature type="compositionally biased region" description="Basic residues" evidence="1">
    <location>
        <begin position="489"/>
        <end position="505"/>
    </location>
</feature>
<feature type="compositionally biased region" description="Polar residues" evidence="1">
    <location>
        <begin position="507"/>
        <end position="516"/>
    </location>
</feature>
<feature type="compositionally biased region" description="Low complexity" evidence="1">
    <location>
        <begin position="193"/>
        <end position="203"/>
    </location>
</feature>
<proteinExistence type="predicted"/>
<feature type="region of interest" description="Disordered" evidence="1">
    <location>
        <begin position="1"/>
        <end position="203"/>
    </location>
</feature>
<organism evidence="2 3">
    <name type="scientific">Stylophora pistillata</name>
    <name type="common">Smooth cauliflower coral</name>
    <dbReference type="NCBI Taxonomy" id="50429"/>
    <lineage>
        <taxon>Eukaryota</taxon>
        <taxon>Metazoa</taxon>
        <taxon>Cnidaria</taxon>
        <taxon>Anthozoa</taxon>
        <taxon>Hexacorallia</taxon>
        <taxon>Scleractinia</taxon>
        <taxon>Astrocoeniina</taxon>
        <taxon>Pocilloporidae</taxon>
        <taxon>Stylophora</taxon>
    </lineage>
</organism>
<keyword evidence="3" id="KW-1185">Reference proteome</keyword>
<feature type="compositionally biased region" description="Basic and acidic residues" evidence="1">
    <location>
        <begin position="62"/>
        <end position="74"/>
    </location>
</feature>
<protein>
    <submittedName>
        <fullName evidence="2">Uncharacterized protein</fullName>
    </submittedName>
</protein>
<feature type="compositionally biased region" description="Basic and acidic residues" evidence="1">
    <location>
        <begin position="130"/>
        <end position="139"/>
    </location>
</feature>
<comment type="caution">
    <text evidence="2">The sequence shown here is derived from an EMBL/GenBank/DDBJ whole genome shotgun (WGS) entry which is preliminary data.</text>
</comment>
<feature type="compositionally biased region" description="Polar residues" evidence="1">
    <location>
        <begin position="99"/>
        <end position="109"/>
    </location>
</feature>
<dbReference type="EMBL" id="LSMT01000052">
    <property type="protein sequence ID" value="PFX30332.1"/>
    <property type="molecule type" value="Genomic_DNA"/>
</dbReference>
<feature type="compositionally biased region" description="Low complexity" evidence="1">
    <location>
        <begin position="530"/>
        <end position="554"/>
    </location>
</feature>
<dbReference type="AlphaFoldDB" id="A0A2B4SP83"/>
<name>A0A2B4SP83_STYPI</name>